<dbReference type="EMBL" id="JAKJXP020000113">
    <property type="protein sequence ID" value="KAK7745091.1"/>
    <property type="molecule type" value="Genomic_DNA"/>
</dbReference>
<dbReference type="Proteomes" id="UP001320420">
    <property type="component" value="Unassembled WGS sequence"/>
</dbReference>
<keyword evidence="3" id="KW-1185">Reference proteome</keyword>
<protein>
    <submittedName>
        <fullName evidence="2">Uncharacterized protein</fullName>
    </submittedName>
</protein>
<evidence type="ECO:0000313" key="2">
    <source>
        <dbReference type="EMBL" id="KAK7745091.1"/>
    </source>
</evidence>
<organism evidence="2 3">
    <name type="scientific">Diatrype stigma</name>
    <dbReference type="NCBI Taxonomy" id="117547"/>
    <lineage>
        <taxon>Eukaryota</taxon>
        <taxon>Fungi</taxon>
        <taxon>Dikarya</taxon>
        <taxon>Ascomycota</taxon>
        <taxon>Pezizomycotina</taxon>
        <taxon>Sordariomycetes</taxon>
        <taxon>Xylariomycetidae</taxon>
        <taxon>Xylariales</taxon>
        <taxon>Diatrypaceae</taxon>
        <taxon>Diatrype</taxon>
    </lineage>
</organism>
<feature type="transmembrane region" description="Helical" evidence="1">
    <location>
        <begin position="389"/>
        <end position="413"/>
    </location>
</feature>
<proteinExistence type="predicted"/>
<accession>A0AAN9UC13</accession>
<name>A0AAN9UC13_9PEZI</name>
<keyword evidence="1" id="KW-0472">Membrane</keyword>
<comment type="caution">
    <text evidence="2">The sequence shown here is derived from an EMBL/GenBank/DDBJ whole genome shotgun (WGS) entry which is preliminary data.</text>
</comment>
<feature type="transmembrane region" description="Helical" evidence="1">
    <location>
        <begin position="350"/>
        <end position="369"/>
    </location>
</feature>
<feature type="transmembrane region" description="Helical" evidence="1">
    <location>
        <begin position="27"/>
        <end position="47"/>
    </location>
</feature>
<dbReference type="AlphaFoldDB" id="A0AAN9UC13"/>
<keyword evidence="1" id="KW-1133">Transmembrane helix</keyword>
<gene>
    <name evidence="2" type="ORF">SLS62_009955</name>
</gene>
<evidence type="ECO:0000256" key="1">
    <source>
        <dbReference type="SAM" id="Phobius"/>
    </source>
</evidence>
<sequence>MFQFGNSCPWDGRVFGRIWQMFHANQLVSFACIYLVLAQMGITGDIGQRIMGMKKALRFLSCYAAKWPRFMQTSDIWLTSNWLQLQFHLRVLSVEKLHAGVEDDGISQGGLRPSRVTGKLSSLDGMDDVDVIEQRFSIALVTSYEMDLPIYTILYLTDSKYRRLFVESDRPLDMPYHGQFTAVAVYIKVLRLILPLWEQKWTQTLNEVDNLVGVKIDELFNPKGDGAAMMFDSSFARTRLYFTVLQALRIFSEWIQESERALQQLRSNFDKVVHSATKQRNSRDEWGFDGVPPPFKREIDEMWNGLLAYHSSSAKCLLGRIEKKNEEIKSFRDGLFNATSVREASRATVLNQYILVFTFVTIFYLPLSYASSLFSMDVFSYEDAPRGQASFLISTAMIAVVTWIASGIVLWVVHDDERVRNLQAYIGDFRKGVTTLYHKADGRSKREQAFSFQGV</sequence>
<dbReference type="Gene3D" id="1.20.58.340">
    <property type="entry name" value="Magnesium transport protein CorA, transmembrane region"/>
    <property type="match status" value="1"/>
</dbReference>
<evidence type="ECO:0000313" key="3">
    <source>
        <dbReference type="Proteomes" id="UP001320420"/>
    </source>
</evidence>
<keyword evidence="1" id="KW-0812">Transmembrane</keyword>
<reference evidence="2 3" key="1">
    <citation type="submission" date="2024-02" db="EMBL/GenBank/DDBJ databases">
        <title>De novo assembly and annotation of 12 fungi associated with fruit tree decline syndrome in Ontario, Canada.</title>
        <authorList>
            <person name="Sulman M."/>
            <person name="Ellouze W."/>
            <person name="Ilyukhin E."/>
        </authorList>
    </citation>
    <scope>NUCLEOTIDE SEQUENCE [LARGE SCALE GENOMIC DNA]</scope>
    <source>
        <strain evidence="2 3">M11/M66-122</strain>
    </source>
</reference>